<dbReference type="RefSeq" id="WP_380704858.1">
    <property type="nucleotide sequence ID" value="NZ_JBHSAP010000010.1"/>
</dbReference>
<dbReference type="Proteomes" id="UP001595843">
    <property type="component" value="Unassembled WGS sequence"/>
</dbReference>
<evidence type="ECO:0000313" key="1">
    <source>
        <dbReference type="EMBL" id="MFC4077180.1"/>
    </source>
</evidence>
<dbReference type="EMBL" id="JBHSAP010000010">
    <property type="protein sequence ID" value="MFC4077180.1"/>
    <property type="molecule type" value="Genomic_DNA"/>
</dbReference>
<accession>A0ABV8JFE8</accession>
<reference evidence="2" key="1">
    <citation type="journal article" date="2019" name="Int. J. Syst. Evol. Microbiol.">
        <title>The Global Catalogue of Microorganisms (GCM) 10K type strain sequencing project: providing services to taxonomists for standard genome sequencing and annotation.</title>
        <authorList>
            <consortium name="The Broad Institute Genomics Platform"/>
            <consortium name="The Broad Institute Genome Sequencing Center for Infectious Disease"/>
            <person name="Wu L."/>
            <person name="Ma J."/>
        </authorList>
    </citation>
    <scope>NUCLEOTIDE SEQUENCE [LARGE SCALE GENOMIC DNA]</scope>
    <source>
        <strain evidence="2">IBRC-M 10813</strain>
    </source>
</reference>
<protein>
    <submittedName>
        <fullName evidence="1">Uncharacterized protein</fullName>
    </submittedName>
</protein>
<keyword evidence="2" id="KW-1185">Reference proteome</keyword>
<proteinExistence type="predicted"/>
<gene>
    <name evidence="1" type="ORF">ACFOUO_10230</name>
</gene>
<sequence>MIYPETEAEVREAVKVAGYPPEMVDELDRESLFELAFHVLVDVMKP</sequence>
<evidence type="ECO:0000313" key="2">
    <source>
        <dbReference type="Proteomes" id="UP001595843"/>
    </source>
</evidence>
<name>A0ABV8JFE8_9BACL</name>
<organism evidence="1 2">
    <name type="scientific">Salinithrix halophila</name>
    <dbReference type="NCBI Taxonomy" id="1485204"/>
    <lineage>
        <taxon>Bacteria</taxon>
        <taxon>Bacillati</taxon>
        <taxon>Bacillota</taxon>
        <taxon>Bacilli</taxon>
        <taxon>Bacillales</taxon>
        <taxon>Thermoactinomycetaceae</taxon>
        <taxon>Salinithrix</taxon>
    </lineage>
</organism>
<comment type="caution">
    <text evidence="1">The sequence shown here is derived from an EMBL/GenBank/DDBJ whole genome shotgun (WGS) entry which is preliminary data.</text>
</comment>